<reference evidence="3" key="1">
    <citation type="journal article" date="2019" name="Int. J. Syst. Evol. Microbiol.">
        <title>The Global Catalogue of Microorganisms (GCM) 10K type strain sequencing project: providing services to taxonomists for standard genome sequencing and annotation.</title>
        <authorList>
            <consortium name="The Broad Institute Genomics Platform"/>
            <consortium name="The Broad Institute Genome Sequencing Center for Infectious Disease"/>
            <person name="Wu L."/>
            <person name="Ma J."/>
        </authorList>
    </citation>
    <scope>NUCLEOTIDE SEQUENCE [LARGE SCALE GENOMIC DNA]</scope>
    <source>
        <strain evidence="3">CCUG 62974</strain>
    </source>
</reference>
<name>A0ABW3DJN1_9ACTN</name>
<gene>
    <name evidence="2" type="ORF">ACFQ08_06065</name>
</gene>
<dbReference type="Proteomes" id="UP001597024">
    <property type="component" value="Unassembled WGS sequence"/>
</dbReference>
<dbReference type="EMBL" id="JBHTHX010000116">
    <property type="protein sequence ID" value="MFD0884115.1"/>
    <property type="molecule type" value="Genomic_DNA"/>
</dbReference>
<evidence type="ECO:0000313" key="2">
    <source>
        <dbReference type="EMBL" id="MFD0884115.1"/>
    </source>
</evidence>
<proteinExistence type="predicted"/>
<dbReference type="Pfam" id="PF13349">
    <property type="entry name" value="DUF4097"/>
    <property type="match status" value="1"/>
</dbReference>
<evidence type="ECO:0000313" key="3">
    <source>
        <dbReference type="Proteomes" id="UP001597024"/>
    </source>
</evidence>
<evidence type="ECO:0000259" key="1">
    <source>
        <dbReference type="Pfam" id="PF13349"/>
    </source>
</evidence>
<organism evidence="2 3">
    <name type="scientific">Streptosporangium algeriense</name>
    <dbReference type="NCBI Taxonomy" id="1682748"/>
    <lineage>
        <taxon>Bacteria</taxon>
        <taxon>Bacillati</taxon>
        <taxon>Actinomycetota</taxon>
        <taxon>Actinomycetes</taxon>
        <taxon>Streptosporangiales</taxon>
        <taxon>Streptosporangiaceae</taxon>
        <taxon>Streptosporangium</taxon>
    </lineage>
</organism>
<feature type="domain" description="DUF4097" evidence="1">
    <location>
        <begin position="112"/>
        <end position="268"/>
    </location>
</feature>
<keyword evidence="3" id="KW-1185">Reference proteome</keyword>
<sequence>MTMTTRTLSVPSPPVLVFELAMPDGYAEVIADDIDHVEITLSTNATDDSPAARAIADATLTTRGSAVRLNLPASGRGTVTVISRHTVVTGTVTGLVIDGAGTVILGDGAVVTSRGDVRATIRLPRGSNLRVKTRSARVLTRGPLAVVDFDSVSGDLDVAEAHTLAATTKSGDVHASKTDTASVQTVSGNIWMGLTTVAVLGTTSGDIRIRDFGGSARLTTVSGDITVTATLPGRLCATSTSGSITTLVAHDVPPGALIVEARSVSGRVLGPRRNYVTAR</sequence>
<dbReference type="InterPro" id="IPR025164">
    <property type="entry name" value="Toastrack_DUF4097"/>
</dbReference>
<protein>
    <submittedName>
        <fullName evidence="2">DUF4097 family beta strand repeat-containing protein</fullName>
    </submittedName>
</protein>
<accession>A0ABW3DJN1</accession>
<comment type="caution">
    <text evidence="2">The sequence shown here is derived from an EMBL/GenBank/DDBJ whole genome shotgun (WGS) entry which is preliminary data.</text>
</comment>